<sequence length="551" mass="57983">MSETPFDTGMIAGAETVMGVRYTETERALMADNLQAQVDMARRRRAVPLPHDLPPALRFDPRPPGFAMPAAEPFRPVAADPGPLPEREEDIAFAPVAHLAGWIASRALTSERLTGLYLDRITRIGPKLECIALATPELAMQQAKAADAALAAGRHLGPLHGIPYGAKDLLDTAGIATEWGAEPFRGRVPDADAAVVRRLAEAGAVLVCKTTLGALAYGDIWSGGVTRNPWNPREGSSGSSAGSGSATAAGLVGFAIGTETLGSIVAPSVRCGTTGLRPTFGRVARTGAMPLCPSLDKIGPMCRSVADTALVLAAIAGAHPGDPSSIAAPFGYDVAEPVAGLRLGWFPADFAAEGVHDLDRAALDHARALGLELVELVRPDLPYDALMAVLYAEAAASFERLTLDGSDDSLTWQEAGAWPNSFRKARFLSAVDLVGADRLRSLVMRDMDALFGRVDAMIGPCFAGPMLTITNFTGHPCLALRAGFRQSPTRKRLSLAEARLDQGEDGTGALFRVPHAVSLYGRLFDEGTVLRIGAALETSFGVAAERPPVDA</sequence>
<dbReference type="OrthoDB" id="9777859at2"/>
<keyword evidence="3" id="KW-1185">Reference proteome</keyword>
<dbReference type="InterPro" id="IPR036928">
    <property type="entry name" value="AS_sf"/>
</dbReference>
<proteinExistence type="predicted"/>
<dbReference type="PANTHER" id="PTHR11895:SF73">
    <property type="entry name" value="AMIDASE FAMILY PROTEIN"/>
    <property type="match status" value="1"/>
</dbReference>
<evidence type="ECO:0000313" key="2">
    <source>
        <dbReference type="EMBL" id="RYB05227.1"/>
    </source>
</evidence>
<evidence type="ECO:0000259" key="1">
    <source>
        <dbReference type="Pfam" id="PF01425"/>
    </source>
</evidence>
<dbReference type="InterPro" id="IPR000120">
    <property type="entry name" value="Amidase"/>
</dbReference>
<accession>A0A4Q2RDA5</accession>
<protein>
    <submittedName>
        <fullName evidence="2">Amidase</fullName>
    </submittedName>
</protein>
<dbReference type="AlphaFoldDB" id="A0A4Q2RDA5"/>
<gene>
    <name evidence="2" type="ORF">D3272_09725</name>
</gene>
<evidence type="ECO:0000313" key="3">
    <source>
        <dbReference type="Proteomes" id="UP000289411"/>
    </source>
</evidence>
<dbReference type="EMBL" id="QYBC01000007">
    <property type="protein sequence ID" value="RYB05227.1"/>
    <property type="molecule type" value="Genomic_DNA"/>
</dbReference>
<dbReference type="InterPro" id="IPR023631">
    <property type="entry name" value="Amidase_dom"/>
</dbReference>
<comment type="caution">
    <text evidence="2">The sequence shown here is derived from an EMBL/GenBank/DDBJ whole genome shotgun (WGS) entry which is preliminary data.</text>
</comment>
<feature type="domain" description="Amidase" evidence="1">
    <location>
        <begin position="113"/>
        <end position="473"/>
    </location>
</feature>
<dbReference type="GO" id="GO:0050567">
    <property type="term" value="F:glutaminyl-tRNA synthase (glutamine-hydrolyzing) activity"/>
    <property type="evidence" value="ECO:0007669"/>
    <property type="project" value="TreeGrafter"/>
</dbReference>
<dbReference type="PANTHER" id="PTHR11895">
    <property type="entry name" value="TRANSAMIDASE"/>
    <property type="match status" value="1"/>
</dbReference>
<organism evidence="2 3">
    <name type="scientific">Lichenibacterium ramalinae</name>
    <dbReference type="NCBI Taxonomy" id="2316527"/>
    <lineage>
        <taxon>Bacteria</taxon>
        <taxon>Pseudomonadati</taxon>
        <taxon>Pseudomonadota</taxon>
        <taxon>Alphaproteobacteria</taxon>
        <taxon>Hyphomicrobiales</taxon>
        <taxon>Lichenihabitantaceae</taxon>
        <taxon>Lichenibacterium</taxon>
    </lineage>
</organism>
<dbReference type="RefSeq" id="WP_129218977.1">
    <property type="nucleotide sequence ID" value="NZ_QYBC01000007.1"/>
</dbReference>
<name>A0A4Q2RDA5_9HYPH</name>
<dbReference type="Proteomes" id="UP000289411">
    <property type="component" value="Unassembled WGS sequence"/>
</dbReference>
<dbReference type="Pfam" id="PF01425">
    <property type="entry name" value="Amidase"/>
    <property type="match status" value="1"/>
</dbReference>
<reference evidence="2 3" key="2">
    <citation type="submission" date="2019-02" db="EMBL/GenBank/DDBJ databases">
        <title>'Lichenibacterium ramalinii' gen. nov. sp. nov., 'Lichenibacterium minor' gen. nov. sp. nov.</title>
        <authorList>
            <person name="Pankratov T."/>
        </authorList>
    </citation>
    <scope>NUCLEOTIDE SEQUENCE [LARGE SCALE GENOMIC DNA]</scope>
    <source>
        <strain evidence="2 3">RmlP001</strain>
    </source>
</reference>
<dbReference type="Gene3D" id="3.90.1300.10">
    <property type="entry name" value="Amidase signature (AS) domain"/>
    <property type="match status" value="1"/>
</dbReference>
<dbReference type="SUPFAM" id="SSF75304">
    <property type="entry name" value="Amidase signature (AS) enzymes"/>
    <property type="match status" value="1"/>
</dbReference>
<reference evidence="2 3" key="1">
    <citation type="submission" date="2018-09" db="EMBL/GenBank/DDBJ databases">
        <authorList>
            <person name="Grouzdev D.S."/>
            <person name="Krutkina M.S."/>
        </authorList>
    </citation>
    <scope>NUCLEOTIDE SEQUENCE [LARGE SCALE GENOMIC DNA]</scope>
    <source>
        <strain evidence="2 3">RmlP001</strain>
    </source>
</reference>